<accession>A0A1I0D3K2</accession>
<evidence type="ECO:0000313" key="3">
    <source>
        <dbReference type="Proteomes" id="UP000199800"/>
    </source>
</evidence>
<dbReference type="EMBL" id="FOHN01000012">
    <property type="protein sequence ID" value="SET26369.1"/>
    <property type="molecule type" value="Genomic_DNA"/>
</dbReference>
<proteinExistence type="predicted"/>
<dbReference type="AlphaFoldDB" id="A0A1I0D3K2"/>
<dbReference type="InterPro" id="IPR013783">
    <property type="entry name" value="Ig-like_fold"/>
</dbReference>
<name>A0A1I0D3K2_9FIRM</name>
<organism evidence="2 3">
    <name type="scientific">[Clostridium] polysaccharolyticum</name>
    <dbReference type="NCBI Taxonomy" id="29364"/>
    <lineage>
        <taxon>Bacteria</taxon>
        <taxon>Bacillati</taxon>
        <taxon>Bacillota</taxon>
        <taxon>Clostridia</taxon>
        <taxon>Lachnospirales</taxon>
        <taxon>Lachnospiraceae</taxon>
    </lineage>
</organism>
<reference evidence="2 3" key="1">
    <citation type="submission" date="2016-10" db="EMBL/GenBank/DDBJ databases">
        <authorList>
            <person name="de Groot N.N."/>
        </authorList>
    </citation>
    <scope>NUCLEOTIDE SEQUENCE [LARGE SCALE GENOMIC DNA]</scope>
    <source>
        <strain evidence="2 3">DSM 1801</strain>
    </source>
</reference>
<dbReference type="RefSeq" id="WP_092477970.1">
    <property type="nucleotide sequence ID" value="NZ_FOHN01000012.1"/>
</dbReference>
<sequence length="175" mass="19149">MFYAVTSGNEVWTATSDVYWIKITKSEGQASNPSLTFKMEKNSMTTSRKGTITIKAGSATATCTVYQLGDRNGKEPEKTSVFGISKHLTYGVFSYGQKFTITITPTVDWKATSNNYFIKFAGVNGSEISGKANVKRTFEVEVLPNDSSSKDRRVGTIYLSGGGEGQFITFTQAPR</sequence>
<protein>
    <submittedName>
        <fullName evidence="2">Putative binding domain-containing protein, N-terminal</fullName>
    </submittedName>
</protein>
<dbReference type="Gene3D" id="2.60.40.10">
    <property type="entry name" value="Immunoglobulins"/>
    <property type="match status" value="2"/>
</dbReference>
<gene>
    <name evidence="2" type="ORF">SAMN04487772_11291</name>
</gene>
<keyword evidence="3" id="KW-1185">Reference proteome</keyword>
<feature type="domain" description="BACON" evidence="1">
    <location>
        <begin position="11"/>
        <end position="67"/>
    </location>
</feature>
<dbReference type="Pfam" id="PF13004">
    <property type="entry name" value="BACON"/>
    <property type="match status" value="1"/>
</dbReference>
<dbReference type="Proteomes" id="UP000199800">
    <property type="component" value="Unassembled WGS sequence"/>
</dbReference>
<evidence type="ECO:0000259" key="1">
    <source>
        <dbReference type="Pfam" id="PF13004"/>
    </source>
</evidence>
<dbReference type="InterPro" id="IPR024361">
    <property type="entry name" value="BACON"/>
</dbReference>
<dbReference type="STRING" id="29364.SAMN04487772_11291"/>
<evidence type="ECO:0000313" key="2">
    <source>
        <dbReference type="EMBL" id="SET26369.1"/>
    </source>
</evidence>
<dbReference type="CDD" id="cd14948">
    <property type="entry name" value="BACON"/>
    <property type="match status" value="1"/>
</dbReference>